<proteinExistence type="predicted"/>
<dbReference type="Proteomes" id="UP001352852">
    <property type="component" value="Unassembled WGS sequence"/>
</dbReference>
<name>A0ABU7F3Q2_9TELE</name>
<organism evidence="2 3">
    <name type="scientific">Characodon lateralis</name>
    <dbReference type="NCBI Taxonomy" id="208331"/>
    <lineage>
        <taxon>Eukaryota</taxon>
        <taxon>Metazoa</taxon>
        <taxon>Chordata</taxon>
        <taxon>Craniata</taxon>
        <taxon>Vertebrata</taxon>
        <taxon>Euteleostomi</taxon>
        <taxon>Actinopterygii</taxon>
        <taxon>Neopterygii</taxon>
        <taxon>Teleostei</taxon>
        <taxon>Neoteleostei</taxon>
        <taxon>Acanthomorphata</taxon>
        <taxon>Ovalentaria</taxon>
        <taxon>Atherinomorphae</taxon>
        <taxon>Cyprinodontiformes</taxon>
        <taxon>Goodeidae</taxon>
        <taxon>Characodon</taxon>
    </lineage>
</organism>
<protein>
    <submittedName>
        <fullName evidence="2">Uncharacterized protein</fullName>
    </submittedName>
</protein>
<sequence length="114" mass="12088">MIKCNLPPVEVKPANTSPSRRSAALNPQRTKGPGVCILVPRRGHQHPSRASPLLRTTHHRCGGGNCCRGSYCSLYCSSPKPFTTLPVSPSRDGGEGGGGELQFSACSRHFAAFA</sequence>
<dbReference type="EMBL" id="JAHUTJ010074235">
    <property type="protein sequence ID" value="MED6293184.1"/>
    <property type="molecule type" value="Genomic_DNA"/>
</dbReference>
<evidence type="ECO:0000313" key="2">
    <source>
        <dbReference type="EMBL" id="MED6293184.1"/>
    </source>
</evidence>
<keyword evidence="3" id="KW-1185">Reference proteome</keyword>
<evidence type="ECO:0000313" key="3">
    <source>
        <dbReference type="Proteomes" id="UP001352852"/>
    </source>
</evidence>
<evidence type="ECO:0000256" key="1">
    <source>
        <dbReference type="SAM" id="MobiDB-lite"/>
    </source>
</evidence>
<comment type="caution">
    <text evidence="2">The sequence shown here is derived from an EMBL/GenBank/DDBJ whole genome shotgun (WGS) entry which is preliminary data.</text>
</comment>
<reference evidence="2 3" key="1">
    <citation type="submission" date="2021-06" db="EMBL/GenBank/DDBJ databases">
        <authorList>
            <person name="Palmer J.M."/>
        </authorList>
    </citation>
    <scope>NUCLEOTIDE SEQUENCE [LARGE SCALE GENOMIC DNA]</scope>
    <source>
        <strain evidence="2 3">CL_MEX2019</strain>
        <tissue evidence="2">Muscle</tissue>
    </source>
</reference>
<gene>
    <name evidence="2" type="ORF">CHARACLAT_008076</name>
</gene>
<accession>A0ABU7F3Q2</accession>
<feature type="compositionally biased region" description="Polar residues" evidence="1">
    <location>
        <begin position="14"/>
        <end position="29"/>
    </location>
</feature>
<feature type="region of interest" description="Disordered" evidence="1">
    <location>
        <begin position="9"/>
        <end position="51"/>
    </location>
</feature>